<dbReference type="EMBL" id="KK914298">
    <property type="protein sequence ID" value="KDP42464.1"/>
    <property type="molecule type" value="Genomic_DNA"/>
</dbReference>
<evidence type="ECO:0000256" key="2">
    <source>
        <dbReference type="ARBA" id="ARBA00013164"/>
    </source>
</evidence>
<dbReference type="InterPro" id="IPR001412">
    <property type="entry name" value="aa-tRNA-synth_I_CS"/>
</dbReference>
<dbReference type="GO" id="GO:0005524">
    <property type="term" value="F:ATP binding"/>
    <property type="evidence" value="ECO:0007669"/>
    <property type="project" value="UniProtKB-KW"/>
</dbReference>
<keyword evidence="14" id="KW-1185">Reference proteome</keyword>
<dbReference type="InterPro" id="IPR009080">
    <property type="entry name" value="tRNAsynth_Ia_anticodon-bd"/>
</dbReference>
<evidence type="ECO:0000313" key="14">
    <source>
        <dbReference type="Proteomes" id="UP000027138"/>
    </source>
</evidence>
<evidence type="ECO:0000259" key="12">
    <source>
        <dbReference type="Pfam" id="PF08264"/>
    </source>
</evidence>
<feature type="domain" description="Aminoacyl-tRNA synthetase class Ia" evidence="11">
    <location>
        <begin position="24"/>
        <end position="104"/>
    </location>
</feature>
<dbReference type="OrthoDB" id="10249672at2759"/>
<proteinExistence type="inferred from homology"/>
<feature type="domain" description="Aminoacyl-tRNA synthetase class Ia" evidence="11">
    <location>
        <begin position="193"/>
        <end position="755"/>
    </location>
</feature>
<evidence type="ECO:0000256" key="7">
    <source>
        <dbReference type="ARBA" id="ARBA00023146"/>
    </source>
</evidence>
<dbReference type="InterPro" id="IPR004493">
    <property type="entry name" value="Leu-tRNA-synth_Ia_arc/euk"/>
</dbReference>
<dbReference type="Gene3D" id="3.90.740.10">
    <property type="entry name" value="Valyl/Leucyl/Isoleucyl-tRNA synthetase, editing domain"/>
    <property type="match status" value="1"/>
</dbReference>
<dbReference type="InterPro" id="IPR009008">
    <property type="entry name" value="Val/Leu/Ile-tRNA-synth_edit"/>
</dbReference>
<evidence type="ECO:0000256" key="6">
    <source>
        <dbReference type="ARBA" id="ARBA00022917"/>
    </source>
</evidence>
<evidence type="ECO:0000256" key="4">
    <source>
        <dbReference type="ARBA" id="ARBA00022741"/>
    </source>
</evidence>
<dbReference type="AlphaFoldDB" id="A0A067LEE1"/>
<evidence type="ECO:0000256" key="8">
    <source>
        <dbReference type="ARBA" id="ARBA00030520"/>
    </source>
</evidence>
<dbReference type="InterPro" id="IPR002300">
    <property type="entry name" value="aa-tRNA-synth_Ia"/>
</dbReference>
<comment type="catalytic activity">
    <reaction evidence="9">
        <text>tRNA(Leu) + L-leucine + ATP = L-leucyl-tRNA(Leu) + AMP + diphosphate</text>
        <dbReference type="Rhea" id="RHEA:11688"/>
        <dbReference type="Rhea" id="RHEA-COMP:9613"/>
        <dbReference type="Rhea" id="RHEA-COMP:9622"/>
        <dbReference type="ChEBI" id="CHEBI:30616"/>
        <dbReference type="ChEBI" id="CHEBI:33019"/>
        <dbReference type="ChEBI" id="CHEBI:57427"/>
        <dbReference type="ChEBI" id="CHEBI:78442"/>
        <dbReference type="ChEBI" id="CHEBI:78494"/>
        <dbReference type="ChEBI" id="CHEBI:456215"/>
        <dbReference type="EC" id="6.1.1.4"/>
    </reaction>
</comment>
<organism evidence="13 14">
    <name type="scientific">Jatropha curcas</name>
    <name type="common">Barbados nut</name>
    <dbReference type="NCBI Taxonomy" id="180498"/>
    <lineage>
        <taxon>Eukaryota</taxon>
        <taxon>Viridiplantae</taxon>
        <taxon>Streptophyta</taxon>
        <taxon>Embryophyta</taxon>
        <taxon>Tracheophyta</taxon>
        <taxon>Spermatophyta</taxon>
        <taxon>Magnoliopsida</taxon>
        <taxon>eudicotyledons</taxon>
        <taxon>Gunneridae</taxon>
        <taxon>Pentapetalae</taxon>
        <taxon>rosids</taxon>
        <taxon>fabids</taxon>
        <taxon>Malpighiales</taxon>
        <taxon>Euphorbiaceae</taxon>
        <taxon>Crotonoideae</taxon>
        <taxon>Jatropheae</taxon>
        <taxon>Jatropha</taxon>
    </lineage>
</organism>
<gene>
    <name evidence="13" type="ORF">JCGZ_00261</name>
</gene>
<evidence type="ECO:0000256" key="5">
    <source>
        <dbReference type="ARBA" id="ARBA00022840"/>
    </source>
</evidence>
<dbReference type="Gene3D" id="3.40.50.620">
    <property type="entry name" value="HUPs"/>
    <property type="match status" value="1"/>
</dbReference>
<keyword evidence="7 10" id="KW-0030">Aminoacyl-tRNA synthetase</keyword>
<dbReference type="Pfam" id="PF00133">
    <property type="entry name" value="tRNA-synt_1"/>
    <property type="match status" value="2"/>
</dbReference>
<dbReference type="GO" id="GO:0002161">
    <property type="term" value="F:aminoacyl-tRNA deacylase activity"/>
    <property type="evidence" value="ECO:0007669"/>
    <property type="project" value="InterPro"/>
</dbReference>
<dbReference type="GO" id="GO:0048608">
    <property type="term" value="P:reproductive structure development"/>
    <property type="evidence" value="ECO:0007669"/>
    <property type="project" value="UniProtKB-ARBA"/>
</dbReference>
<evidence type="ECO:0000256" key="10">
    <source>
        <dbReference type="RuleBase" id="RU363035"/>
    </source>
</evidence>
<dbReference type="GO" id="GO:0006429">
    <property type="term" value="P:leucyl-tRNA aminoacylation"/>
    <property type="evidence" value="ECO:0007669"/>
    <property type="project" value="InterPro"/>
</dbReference>
<evidence type="ECO:0000259" key="11">
    <source>
        <dbReference type="Pfam" id="PF00133"/>
    </source>
</evidence>
<keyword evidence="3 10" id="KW-0436">Ligase</keyword>
<dbReference type="Proteomes" id="UP000027138">
    <property type="component" value="Unassembled WGS sequence"/>
</dbReference>
<dbReference type="NCBIfam" id="TIGR00395">
    <property type="entry name" value="leuS_arch"/>
    <property type="match status" value="1"/>
</dbReference>
<dbReference type="Gene3D" id="1.10.730.10">
    <property type="entry name" value="Isoleucyl-tRNA Synthetase, Domain 1"/>
    <property type="match status" value="1"/>
</dbReference>
<feature type="domain" description="Methionyl/Valyl/Leucyl/Isoleucyl-tRNA synthetase anticodon-binding" evidence="12">
    <location>
        <begin position="795"/>
        <end position="924"/>
    </location>
</feature>
<keyword evidence="5 10" id="KW-0067">ATP-binding</keyword>
<evidence type="ECO:0000256" key="3">
    <source>
        <dbReference type="ARBA" id="ARBA00022598"/>
    </source>
</evidence>
<dbReference type="PANTHER" id="PTHR45794">
    <property type="entry name" value="LEUCYL-TRNA SYNTHETASE"/>
    <property type="match status" value="1"/>
</dbReference>
<dbReference type="STRING" id="180498.A0A067LEE1"/>
<dbReference type="PROSITE" id="PS00178">
    <property type="entry name" value="AA_TRNA_LIGASE_I"/>
    <property type="match status" value="1"/>
</dbReference>
<evidence type="ECO:0000313" key="13">
    <source>
        <dbReference type="EMBL" id="KDP42464.1"/>
    </source>
</evidence>
<dbReference type="CDD" id="cd07959">
    <property type="entry name" value="Anticodon_Ia_Leu_AEc"/>
    <property type="match status" value="1"/>
</dbReference>
<dbReference type="SUPFAM" id="SSF47323">
    <property type="entry name" value="Anticodon-binding domain of a subclass of class I aminoacyl-tRNA synthetases"/>
    <property type="match status" value="1"/>
</dbReference>
<sequence length="1086" mass="123125">MASEGAKSFARRDRLLEIEQKVRGWWEDKDVFRAEPGERPPEADEKFFGNFPFPYMNGFLHLGHAFSLSKLEFAAAYHRLRGANVLLPFAFHCTGMPIKASADKLRREIERFGNPPNFAIEEEEQVETQTEPDDALGSLPVDKFKGKKSKAASKSGGQMFQWEIMRSFGLSDSEISKFQDPYEWLRFFPPLAMEDLKAFGLGCDWRRSFVTTDINPYFDSFVQWQMRKLKSMGKIVKDVRFTIYSPLDGQPCADHDRASGEGVQPQEYTLIKMEVLPPFTVKLGPLEGKKVFLAAATLRPETMYGQTNAWVLPDGKYGAFEINETDVLILTERAALNLAYQNVSRFPQKPSCLLELTGYDLIGLRLKSPLSFNEVIYALPMLTILTDKGTGIVTSVPSDAPDDYMALHDLKAKPAFRAKYGVKDEWVLPFEIVPIINIPDFGDKAAEKVCLDLKIKSQNEKDKLAEAKRLTYLRGFTDGTMLVGEFAGRKVQEAKPLIRAKLIETGEAIMYSEPEKRVVSRSGDECVVALTDQWYITYGEEEWKKLAEECFSNMNLYSDETRHGFEHTLSWLNQWACSRSFGLGTRIPWDKEFLVESLSDSTIYMAYYTVAHLLHNDDMYGTNKPHSVKPEQMTDEVWDFIICGGPHPKSSDIPSSILDKMKQEFEYWYPFDLRVSGKDLIQNHLTFCIYNHTAIMAKHHWPRGFRCNGHMMLNSEKMSKSTGNFRTVRQAIEEFSADATRFSLADAGDGVDDANFVFETANAAILRLTKEIAWMEEVLAAESSLRIGPPSTYADRVFENEINIAVRMTEQNYRGYMFREALKSGFYDLQAARDEYRFSCGSGGMNRDLVWRFMDVQTRLITPICPHYAEYVWRELLKKDGFVVKAGWPMAGSPDLTLKAANKYLQDSIVLMRKLLQKQLLGSKKGNKKGAPVATLTEDKLTGLIYVNEQFDGWKAECLRILQSKFDHKNRTVAPDGEIMDALKNSSVGQATNFKQTQKLCMPFLRFKKDEAIAIGSQALDLKLPFGEIEVLKENLDLIKRQIGLEEVEILSAADPDALAKAGSLVSLLNQNPPSPGNPTAIFLTR</sequence>
<dbReference type="KEGG" id="jcu:105629686"/>
<dbReference type="FunFam" id="1.10.730.10:FF:000020">
    <property type="entry name" value="Leucine--tRNA ligase cytoplasmic"/>
    <property type="match status" value="1"/>
</dbReference>
<dbReference type="Pfam" id="PF08264">
    <property type="entry name" value="Anticodon_1"/>
    <property type="match status" value="1"/>
</dbReference>
<protein>
    <recommendedName>
        <fullName evidence="2">leucine--tRNA ligase</fullName>
        <ecNumber evidence="2">6.1.1.4</ecNumber>
    </recommendedName>
    <alternativeName>
        <fullName evidence="8">Leucyl-tRNA synthetase</fullName>
    </alternativeName>
</protein>
<dbReference type="FunFam" id="3.90.740.10:FF:000001">
    <property type="entry name" value="Leucine--tRNA ligase, cytoplasmic"/>
    <property type="match status" value="1"/>
</dbReference>
<dbReference type="GO" id="GO:0004823">
    <property type="term" value="F:leucine-tRNA ligase activity"/>
    <property type="evidence" value="ECO:0007669"/>
    <property type="project" value="UniProtKB-EC"/>
</dbReference>
<evidence type="ECO:0000256" key="9">
    <source>
        <dbReference type="ARBA" id="ARBA00047469"/>
    </source>
</evidence>
<keyword evidence="4 10" id="KW-0547">Nucleotide-binding</keyword>
<comment type="similarity">
    <text evidence="1 10">Belongs to the class-I aminoacyl-tRNA synthetase family.</text>
</comment>
<evidence type="ECO:0000256" key="1">
    <source>
        <dbReference type="ARBA" id="ARBA00005594"/>
    </source>
</evidence>
<keyword evidence="6 10" id="KW-0648">Protein biosynthesis</keyword>
<dbReference type="SUPFAM" id="SSF50677">
    <property type="entry name" value="ValRS/IleRS/LeuRS editing domain"/>
    <property type="match status" value="1"/>
</dbReference>
<accession>A0A067LEE1</accession>
<name>A0A067LEE1_JATCU</name>
<dbReference type="GO" id="GO:0009791">
    <property type="term" value="P:post-embryonic development"/>
    <property type="evidence" value="ECO:0007669"/>
    <property type="project" value="UniProtKB-ARBA"/>
</dbReference>
<dbReference type="SUPFAM" id="SSF52374">
    <property type="entry name" value="Nucleotidylyl transferase"/>
    <property type="match status" value="1"/>
</dbReference>
<reference evidence="13 14" key="1">
    <citation type="journal article" date="2014" name="PLoS ONE">
        <title>Global Analysis of Gene Expression Profiles in Physic Nut (Jatropha curcas L.) Seedlings Exposed to Salt Stress.</title>
        <authorList>
            <person name="Zhang L."/>
            <person name="Zhang C."/>
            <person name="Wu P."/>
            <person name="Chen Y."/>
            <person name="Li M."/>
            <person name="Jiang H."/>
            <person name="Wu G."/>
        </authorList>
    </citation>
    <scope>NUCLEOTIDE SEQUENCE [LARGE SCALE GENOMIC DNA]</scope>
    <source>
        <strain evidence="14">cv. GZQX0401</strain>
        <tissue evidence="13">Young leaves</tissue>
    </source>
</reference>
<dbReference type="InterPro" id="IPR014729">
    <property type="entry name" value="Rossmann-like_a/b/a_fold"/>
</dbReference>
<dbReference type="PANTHER" id="PTHR45794:SF1">
    <property type="entry name" value="LEUCINE--TRNA LIGASE, CYTOPLASMIC"/>
    <property type="match status" value="1"/>
</dbReference>
<dbReference type="InterPro" id="IPR013155">
    <property type="entry name" value="M/V/L/I-tRNA-synth_anticd-bd"/>
</dbReference>
<dbReference type="EC" id="6.1.1.4" evidence="2"/>